<dbReference type="InterPro" id="IPR006477">
    <property type="entry name" value="Yir_bir_cir"/>
</dbReference>
<feature type="region of interest" description="Disordered" evidence="1">
    <location>
        <begin position="773"/>
        <end position="868"/>
    </location>
</feature>
<keyword evidence="2" id="KW-0472">Membrane</keyword>
<protein>
    <submittedName>
        <fullName evidence="3">CIR protein</fullName>
    </submittedName>
</protein>
<feature type="compositionally biased region" description="Low complexity" evidence="1">
    <location>
        <begin position="448"/>
        <end position="471"/>
    </location>
</feature>
<feature type="compositionally biased region" description="Low complexity" evidence="1">
    <location>
        <begin position="881"/>
        <end position="890"/>
    </location>
</feature>
<feature type="compositionally biased region" description="Low complexity" evidence="1">
    <location>
        <begin position="373"/>
        <end position="401"/>
    </location>
</feature>
<feature type="compositionally biased region" description="Low complexity" evidence="1">
    <location>
        <begin position="573"/>
        <end position="664"/>
    </location>
</feature>
<name>A0A1C6WC31_PLACE</name>
<feature type="region of interest" description="Disordered" evidence="1">
    <location>
        <begin position="881"/>
        <end position="1082"/>
    </location>
</feature>
<proteinExistence type="predicted"/>
<feature type="region of interest" description="Disordered" evidence="1">
    <location>
        <begin position="256"/>
        <end position="289"/>
    </location>
</feature>
<feature type="compositionally biased region" description="Polar residues" evidence="1">
    <location>
        <begin position="333"/>
        <end position="365"/>
    </location>
</feature>
<feature type="compositionally biased region" description="Polar residues" evidence="1">
    <location>
        <begin position="501"/>
        <end position="527"/>
    </location>
</feature>
<feature type="compositionally biased region" description="Polar residues" evidence="1">
    <location>
        <begin position="985"/>
        <end position="997"/>
    </location>
</feature>
<evidence type="ECO:0000256" key="1">
    <source>
        <dbReference type="SAM" id="MobiDB-lite"/>
    </source>
</evidence>
<feature type="transmembrane region" description="Helical" evidence="2">
    <location>
        <begin position="1109"/>
        <end position="1132"/>
    </location>
</feature>
<feature type="compositionally biased region" description="Polar residues" evidence="1">
    <location>
        <begin position="1047"/>
        <end position="1074"/>
    </location>
</feature>
<dbReference type="Proteomes" id="UP000507536">
    <property type="component" value="Unassembled WGS sequence"/>
</dbReference>
<feature type="compositionally biased region" description="Pro residues" evidence="1">
    <location>
        <begin position="402"/>
        <end position="417"/>
    </location>
</feature>
<reference evidence="3" key="1">
    <citation type="submission" date="2016-08" db="EMBL/GenBank/DDBJ databases">
        <authorList>
            <consortium name="Pathogen Informatics"/>
        </authorList>
    </citation>
    <scope>NUCLEOTIDE SEQUENCE</scope>
    <source>
        <strain evidence="3">DS</strain>
    </source>
</reference>
<sequence>MNYTKACKLFYDLDELFGNNSVDVKHFNELSSLYGEYCPEKDGSKRCDTDYERISAVAGYLFMDFIETNNININSDNDYNVQYFIMWISNKLYEIATNNYESLNQSYENNLDKSIGNFDFLNRRDNTKELKDGNITIMNIFYLLFKEICEAIWMDKGKKTDMYKHTNKITQCFIIYTELYKFVNPCSPYLELLEHLKTVYDEYREIAIEKKIHGQHTSGLLREFPKIDNAAKKFNFKSTECKKVHEKLIKNAQRLAKEEREKKKEREKKEKRDYYEEDEEEEDQDDDELGAIVKLLTFGDDDNEETRNVKSQDKKLEKRNKSEDSQIKPHSPGKSNKSITVTQAQPSRNEPHNTNPQSGKNSTPVTPGKLESAKPAPVKPATTKPATTKPASAKPAATKPSPAKPSPAKPAAPPKAQPKPETRQKTQQTQLPSPSLPSTGYVTSKPPNENTSNETSETGLTGTNSSTSTKTPTEHPPSPSEKPSTGQKKAASLKRAESEESPQTQKETNVPPAQTKRQPSSRPSTSEASPQPPPAKPAPAQTRTVKPAPEKSPKNPPSTVSGASTIISEGIKVSMNTTPSTNTNQTPVQPKSKILSSATSGTISTTSSSLNLSPSVTTSASSKTSTSVTTSASSKTSTSVTTSASSKTSTSVTTSTSSKISTPTEASHVKSQQISNTISPDTTSSTPIKSELEKSTPRQLAPAKPEEPPQAQPLKASLKALVSTIPGIGTASSTSATLSADATVSTGEKAGTTILPIKTALSEQNDTQQILYRTRRSPDPESLTNIPTPGSGNTGGQSSSQHITAENSGISSKKDTQPQMSQVNSSLLNHQPQGANGKEKNQSLKLNDQGNQPENAPSMPNNGSSASLDIHNKVRTTQNNTNIGINNLKNPTNDPNSQQKNLGTKQGPQNTVSENQGIESNISEGGINTDNQSQKVSPETKSTITSLTTSVTAPSSLPPSQSSSAIPSDTTSNTQEASPKIVLQPQPSITLPSSAPGTTKTAPITTTVSGGEKVKSDMASIENTLHSQDDITKRSSRAKRSLPPVISISTPTNGSGATPDTSPSSTQLITSQTNPTPPQDALQRTNRTDIKVDEKTSIWCISSNKKCNIIGIGIIGISIFAFIAFMFKYLSFGSRKKSKKKKITKKVINLVDGRKMEKTFIKSVDREKKSNIIINSGDNKKIAKIIMNSDDTNKPIKMAINPWDEKQKTHITINSDDNIKPIKKVIDPWDEKRKTHITINSDDNKKIEKIIMNSDDTNKPIKTAINPWDEKRMTHITINSEHTKKYTKSVINSGDRKKTKIIVNSVNEKITLLNIYKLMKADPMPFINLFFLVIFFVYKRKRNTIE</sequence>
<organism evidence="3">
    <name type="scientific">Plasmodium chabaudi adami</name>
    <dbReference type="NCBI Taxonomy" id="5826"/>
    <lineage>
        <taxon>Eukaryota</taxon>
        <taxon>Sar</taxon>
        <taxon>Alveolata</taxon>
        <taxon>Apicomplexa</taxon>
        <taxon>Aconoidasida</taxon>
        <taxon>Haemosporida</taxon>
        <taxon>Plasmodiidae</taxon>
        <taxon>Plasmodium</taxon>
        <taxon>Plasmodium (Vinckeia)</taxon>
    </lineage>
</organism>
<feature type="compositionally biased region" description="Polar residues" evidence="1">
    <location>
        <begin position="557"/>
        <end position="567"/>
    </location>
</feature>
<gene>
    <name evidence="3" type="ORF">PCHDS_000499200</name>
</gene>
<feature type="compositionally biased region" description="Polar residues" evidence="1">
    <location>
        <begin position="891"/>
        <end position="953"/>
    </location>
</feature>
<keyword evidence="2" id="KW-0812">Transmembrane</keyword>
<feature type="compositionally biased region" description="Low complexity" evidence="1">
    <location>
        <begin position="787"/>
        <end position="801"/>
    </location>
</feature>
<feature type="compositionally biased region" description="Basic and acidic residues" evidence="1">
    <location>
        <begin position="305"/>
        <end position="327"/>
    </location>
</feature>
<evidence type="ECO:0000256" key="2">
    <source>
        <dbReference type="SAM" id="Phobius"/>
    </source>
</evidence>
<feature type="region of interest" description="Disordered" evidence="1">
    <location>
        <begin position="303"/>
        <end position="718"/>
    </location>
</feature>
<dbReference type="Pfam" id="PF06022">
    <property type="entry name" value="Cir_Bir_Yir"/>
    <property type="match status" value="1"/>
</dbReference>
<keyword evidence="2" id="KW-1133">Transmembrane helix</keyword>
<feature type="compositionally biased region" description="Low complexity" evidence="1">
    <location>
        <begin position="954"/>
        <end position="968"/>
    </location>
</feature>
<feature type="compositionally biased region" description="Polar residues" evidence="1">
    <location>
        <begin position="843"/>
        <end position="867"/>
    </location>
</feature>
<feature type="compositionally biased region" description="Basic and acidic residues" evidence="1">
    <location>
        <begin position="256"/>
        <end position="274"/>
    </location>
</feature>
<accession>A0A1C6WC31</accession>
<feature type="compositionally biased region" description="Polar residues" evidence="1">
    <location>
        <begin position="425"/>
        <end position="447"/>
    </location>
</feature>
<feature type="compositionally biased region" description="Low complexity" evidence="1">
    <location>
        <begin position="998"/>
        <end position="1007"/>
    </location>
</feature>
<feature type="compositionally biased region" description="Acidic residues" evidence="1">
    <location>
        <begin position="275"/>
        <end position="289"/>
    </location>
</feature>
<evidence type="ECO:0000313" key="3">
    <source>
        <dbReference type="EMBL" id="SCL84141.1"/>
    </source>
</evidence>
<dbReference type="EMBL" id="FMIN01000059">
    <property type="protein sequence ID" value="SCL84141.1"/>
    <property type="molecule type" value="Genomic_DNA"/>
</dbReference>
<feature type="compositionally biased region" description="Polar residues" evidence="1">
    <location>
        <begin position="802"/>
        <end position="834"/>
    </location>
</feature>
<feature type="compositionally biased region" description="Low complexity" evidence="1">
    <location>
        <begin position="674"/>
        <end position="688"/>
    </location>
</feature>